<evidence type="ECO:0000256" key="5">
    <source>
        <dbReference type="ARBA" id="ARBA00048791"/>
    </source>
</evidence>
<dbReference type="PIRSF" id="PIRSF001357">
    <property type="entry name" value="DeoC"/>
    <property type="match status" value="1"/>
</dbReference>
<dbReference type="Gene3D" id="3.20.20.70">
    <property type="entry name" value="Aldolase class I"/>
    <property type="match status" value="1"/>
</dbReference>
<dbReference type="InterPro" id="IPR028581">
    <property type="entry name" value="DeoC_typeI"/>
</dbReference>
<keyword evidence="9" id="KW-1185">Reference proteome</keyword>
<dbReference type="PANTHER" id="PTHR10889:SF1">
    <property type="entry name" value="DEOXYRIBOSE-PHOSPHATE ALDOLASE"/>
    <property type="match status" value="1"/>
</dbReference>
<dbReference type="NCBIfam" id="TIGR00126">
    <property type="entry name" value="deoC"/>
    <property type="match status" value="1"/>
</dbReference>
<comment type="similarity">
    <text evidence="1 7">Belongs to the DeoC/FbaB aldolase family. DeoC type 1 subfamily.</text>
</comment>
<feature type="active site" description="Proton donor/acceptor" evidence="7">
    <location>
        <position position="91"/>
    </location>
</feature>
<dbReference type="GO" id="GO:0006018">
    <property type="term" value="P:2-deoxyribose 1-phosphate catabolic process"/>
    <property type="evidence" value="ECO:0007669"/>
    <property type="project" value="UniProtKB-UniRule"/>
</dbReference>
<comment type="pathway">
    <text evidence="7">Carbohydrate degradation; 2-deoxy-D-ribose 1-phosphate degradation; D-glyceraldehyde 3-phosphate and acetaldehyde from 2-deoxy-alpha-D-ribose 1-phosphate: step 2/2.</text>
</comment>
<dbReference type="Proteomes" id="UP000199086">
    <property type="component" value="Unassembled WGS sequence"/>
</dbReference>
<protein>
    <recommendedName>
        <fullName evidence="7">Deoxyribose-phosphate aldolase</fullName>
        <shortName evidence="7">DERA</shortName>
        <ecNumber evidence="7">4.1.2.4</ecNumber>
    </recommendedName>
    <alternativeName>
        <fullName evidence="7">2-deoxy-D-ribose 5-phosphate aldolase</fullName>
    </alternativeName>
    <alternativeName>
        <fullName evidence="7">Phosphodeoxyriboaldolase</fullName>
        <shortName evidence="7">Deoxyriboaldolase</shortName>
    </alternativeName>
</protein>
<dbReference type="SUPFAM" id="SSF51569">
    <property type="entry name" value="Aldolase"/>
    <property type="match status" value="1"/>
</dbReference>
<feature type="active site" description="Proton donor/acceptor" evidence="7">
    <location>
        <position position="184"/>
    </location>
</feature>
<dbReference type="HAMAP" id="MF_00114">
    <property type="entry name" value="DeoC_type1"/>
    <property type="match status" value="1"/>
</dbReference>
<evidence type="ECO:0000256" key="1">
    <source>
        <dbReference type="ARBA" id="ARBA00010936"/>
    </source>
</evidence>
<evidence type="ECO:0000256" key="6">
    <source>
        <dbReference type="ARBA" id="ARBA00056337"/>
    </source>
</evidence>
<comment type="subcellular location">
    <subcellularLocation>
        <location evidence="7">Cytoplasm</location>
    </subcellularLocation>
</comment>
<dbReference type="FunFam" id="3.20.20.70:FF:000044">
    <property type="entry name" value="Deoxyribose-phosphate aldolase"/>
    <property type="match status" value="1"/>
</dbReference>
<accession>A0A1G6H819</accession>
<dbReference type="UniPathway" id="UPA00002">
    <property type="reaction ID" value="UER00468"/>
</dbReference>
<comment type="catalytic activity">
    <reaction evidence="5 7">
        <text>2-deoxy-D-ribose 5-phosphate = D-glyceraldehyde 3-phosphate + acetaldehyde</text>
        <dbReference type="Rhea" id="RHEA:12821"/>
        <dbReference type="ChEBI" id="CHEBI:15343"/>
        <dbReference type="ChEBI" id="CHEBI:59776"/>
        <dbReference type="ChEBI" id="CHEBI:62877"/>
        <dbReference type="EC" id="4.1.2.4"/>
    </reaction>
</comment>
<dbReference type="GO" id="GO:0016052">
    <property type="term" value="P:carbohydrate catabolic process"/>
    <property type="evidence" value="ECO:0007669"/>
    <property type="project" value="TreeGrafter"/>
</dbReference>
<evidence type="ECO:0000313" key="9">
    <source>
        <dbReference type="Proteomes" id="UP000199086"/>
    </source>
</evidence>
<dbReference type="InterPro" id="IPR002915">
    <property type="entry name" value="DeoC/FbaB/LacD_aldolase"/>
</dbReference>
<dbReference type="GO" id="GO:0005737">
    <property type="term" value="C:cytoplasm"/>
    <property type="evidence" value="ECO:0007669"/>
    <property type="project" value="UniProtKB-SubCell"/>
</dbReference>
<feature type="active site" description="Schiff-base intermediate with acetaldehyde" evidence="7">
    <location>
        <position position="154"/>
    </location>
</feature>
<keyword evidence="2 7" id="KW-0963">Cytoplasm</keyword>
<dbReference type="STRING" id="1577474.GA0111570_107109"/>
<sequence>MQLTRPRLARMIDHTLLAPTATEAEVAALVAEANELGTWSVCVSPSRLPLPGGAGRVRVAAVAGFPSGQHTAEIKADEATAAVAAGAHEIDMVIDVGRLLDGDLVYTEKEVRMVREAVPAPVLLKVILETGVLTDRQVIDACQACERAGADYVKTSTGFHPSGGATVHAVEVMRAAVGDRLGIKASGGIRDYPTAVAMVRAGATRLGMSASRTVLEQAPAE</sequence>
<keyword evidence="3 7" id="KW-0456">Lyase</keyword>
<gene>
    <name evidence="7" type="primary">deoC</name>
    <name evidence="8" type="ORF">GA0111570_107109</name>
</gene>
<dbReference type="Pfam" id="PF01791">
    <property type="entry name" value="DeoC"/>
    <property type="match status" value="1"/>
</dbReference>
<dbReference type="InterPro" id="IPR013785">
    <property type="entry name" value="Aldolase_TIM"/>
</dbReference>
<evidence type="ECO:0000256" key="4">
    <source>
        <dbReference type="ARBA" id="ARBA00023270"/>
    </source>
</evidence>
<dbReference type="EC" id="4.1.2.4" evidence="7"/>
<organism evidence="8 9">
    <name type="scientific">Raineyella antarctica</name>
    <dbReference type="NCBI Taxonomy" id="1577474"/>
    <lineage>
        <taxon>Bacteria</taxon>
        <taxon>Bacillati</taxon>
        <taxon>Actinomycetota</taxon>
        <taxon>Actinomycetes</taxon>
        <taxon>Propionibacteriales</taxon>
        <taxon>Propionibacteriaceae</taxon>
        <taxon>Raineyella</taxon>
    </lineage>
</organism>
<dbReference type="RefSeq" id="WP_092611283.1">
    <property type="nucleotide sequence ID" value="NZ_FMYF01000007.1"/>
</dbReference>
<evidence type="ECO:0000256" key="3">
    <source>
        <dbReference type="ARBA" id="ARBA00023239"/>
    </source>
</evidence>
<keyword evidence="4 7" id="KW-0704">Schiff base</keyword>
<dbReference type="GO" id="GO:0009264">
    <property type="term" value="P:deoxyribonucleotide catabolic process"/>
    <property type="evidence" value="ECO:0007669"/>
    <property type="project" value="UniProtKB-UniRule"/>
</dbReference>
<dbReference type="GO" id="GO:0004139">
    <property type="term" value="F:deoxyribose-phosphate aldolase activity"/>
    <property type="evidence" value="ECO:0007669"/>
    <property type="project" value="UniProtKB-UniRule"/>
</dbReference>
<dbReference type="InterPro" id="IPR011343">
    <property type="entry name" value="DeoC"/>
</dbReference>
<dbReference type="CDD" id="cd00959">
    <property type="entry name" value="DeoC"/>
    <property type="match status" value="1"/>
</dbReference>
<dbReference type="AlphaFoldDB" id="A0A1G6H819"/>
<proteinExistence type="inferred from homology"/>
<name>A0A1G6H819_9ACTN</name>
<dbReference type="PANTHER" id="PTHR10889">
    <property type="entry name" value="DEOXYRIBOSE-PHOSPHATE ALDOLASE"/>
    <property type="match status" value="1"/>
</dbReference>
<comment type="function">
    <text evidence="6 7">Catalyzes a reversible aldol reaction between acetaldehyde and D-glyceraldehyde 3-phosphate to generate 2-deoxy-D-ribose 5-phosphate.</text>
</comment>
<reference evidence="8 9" key="1">
    <citation type="submission" date="2016-06" db="EMBL/GenBank/DDBJ databases">
        <authorList>
            <person name="Olsen C.W."/>
            <person name="Carey S."/>
            <person name="Hinshaw L."/>
            <person name="Karasin A.I."/>
        </authorList>
    </citation>
    <scope>NUCLEOTIDE SEQUENCE [LARGE SCALE GENOMIC DNA]</scope>
    <source>
        <strain evidence="8 9">LZ-22</strain>
    </source>
</reference>
<evidence type="ECO:0000256" key="2">
    <source>
        <dbReference type="ARBA" id="ARBA00022490"/>
    </source>
</evidence>
<evidence type="ECO:0000256" key="7">
    <source>
        <dbReference type="HAMAP-Rule" id="MF_00114"/>
    </source>
</evidence>
<dbReference type="EMBL" id="FMYF01000007">
    <property type="protein sequence ID" value="SDB90402.1"/>
    <property type="molecule type" value="Genomic_DNA"/>
</dbReference>
<dbReference type="SMART" id="SM01133">
    <property type="entry name" value="DeoC"/>
    <property type="match status" value="1"/>
</dbReference>
<evidence type="ECO:0000313" key="8">
    <source>
        <dbReference type="EMBL" id="SDB90402.1"/>
    </source>
</evidence>
<dbReference type="OrthoDB" id="6579831at2"/>